<dbReference type="AlphaFoldDB" id="A0A9Q8WBF1"/>
<organism evidence="1 2">
    <name type="scientific">Colletotrichum lupini</name>
    <dbReference type="NCBI Taxonomy" id="145971"/>
    <lineage>
        <taxon>Eukaryota</taxon>
        <taxon>Fungi</taxon>
        <taxon>Dikarya</taxon>
        <taxon>Ascomycota</taxon>
        <taxon>Pezizomycotina</taxon>
        <taxon>Sordariomycetes</taxon>
        <taxon>Hypocreomycetidae</taxon>
        <taxon>Glomerellales</taxon>
        <taxon>Glomerellaceae</taxon>
        <taxon>Colletotrichum</taxon>
        <taxon>Colletotrichum acutatum species complex</taxon>
    </lineage>
</organism>
<dbReference type="GeneID" id="73336539"/>
<reference evidence="1" key="1">
    <citation type="journal article" date="2021" name="Mol. Plant Microbe Interact.">
        <title>Complete Genome Sequence of the Plant-Pathogenic Fungus Colletotrichum lupini.</title>
        <authorList>
            <person name="Baroncelli R."/>
            <person name="Pensec F."/>
            <person name="Da Lio D."/>
            <person name="Boufleur T."/>
            <person name="Vicente I."/>
            <person name="Sarrocco S."/>
            <person name="Picot A."/>
            <person name="Baraldi E."/>
            <person name="Sukno S."/>
            <person name="Thon M."/>
            <person name="Le Floch G."/>
        </authorList>
    </citation>
    <scope>NUCLEOTIDE SEQUENCE</scope>
    <source>
        <strain evidence="1">IMI 504893</strain>
    </source>
</reference>
<dbReference type="Proteomes" id="UP000830671">
    <property type="component" value="Chromosome 2"/>
</dbReference>
<name>A0A9Q8WBF1_9PEZI</name>
<sequence>MLFDLPQPLPISTSLSGFWGAEGAVKLAGFALPSLPNV</sequence>
<gene>
    <name evidence="1" type="ORF">CLUP02_02497</name>
</gene>
<accession>A0A9Q8WBF1</accession>
<dbReference type="EMBL" id="CP019474">
    <property type="protein sequence ID" value="UQC77031.1"/>
    <property type="molecule type" value="Genomic_DNA"/>
</dbReference>
<proteinExistence type="predicted"/>
<evidence type="ECO:0000313" key="1">
    <source>
        <dbReference type="EMBL" id="UQC77031.1"/>
    </source>
</evidence>
<dbReference type="RefSeq" id="XP_049138672.1">
    <property type="nucleotide sequence ID" value="XM_049281529.1"/>
</dbReference>
<protein>
    <submittedName>
        <fullName evidence="1">Uncharacterized protein</fullName>
    </submittedName>
</protein>
<dbReference type="KEGG" id="clup:CLUP02_02497"/>
<evidence type="ECO:0000313" key="2">
    <source>
        <dbReference type="Proteomes" id="UP000830671"/>
    </source>
</evidence>
<keyword evidence="2" id="KW-1185">Reference proteome</keyword>